<dbReference type="InterPro" id="IPR001343">
    <property type="entry name" value="Hemolysn_Ca-bd"/>
</dbReference>
<evidence type="ECO:0000256" key="5">
    <source>
        <dbReference type="ARBA" id="ARBA00023136"/>
    </source>
</evidence>
<evidence type="ECO:0000256" key="4">
    <source>
        <dbReference type="ARBA" id="ARBA00023026"/>
    </source>
</evidence>
<dbReference type="SUPFAM" id="SSF51294">
    <property type="entry name" value="Hedgehog/intein (Hint) domain"/>
    <property type="match status" value="1"/>
</dbReference>
<dbReference type="RefSeq" id="WP_273247825.1">
    <property type="nucleotide sequence ID" value="NZ_VENJ01000002.1"/>
</dbReference>
<dbReference type="Proteomes" id="UP000483078">
    <property type="component" value="Unassembled WGS sequence"/>
</dbReference>
<feature type="domain" description="PA14" evidence="7">
    <location>
        <begin position="436"/>
        <end position="601"/>
    </location>
</feature>
<evidence type="ECO:0000256" key="6">
    <source>
        <dbReference type="SAM" id="MobiDB-lite"/>
    </source>
</evidence>
<dbReference type="PROSITE" id="PS00330">
    <property type="entry name" value="HEMOLYSIN_CALCIUM"/>
    <property type="match status" value="2"/>
</dbReference>
<dbReference type="GO" id="GO:0016539">
    <property type="term" value="P:intein-mediated protein splicing"/>
    <property type="evidence" value="ECO:0007669"/>
    <property type="project" value="InterPro"/>
</dbReference>
<dbReference type="InterPro" id="IPR018511">
    <property type="entry name" value="Hemolysin-typ_Ca-bd_CS"/>
</dbReference>
<protein>
    <submittedName>
        <fullName evidence="8">Type I secretion protein</fullName>
    </submittedName>
</protein>
<dbReference type="GO" id="GO:0016020">
    <property type="term" value="C:membrane"/>
    <property type="evidence" value="ECO:0007669"/>
    <property type="project" value="UniProtKB-SubCell"/>
</dbReference>
<evidence type="ECO:0000259" key="7">
    <source>
        <dbReference type="PROSITE" id="PS51820"/>
    </source>
</evidence>
<keyword evidence="3" id="KW-0677">Repeat</keyword>
<dbReference type="InterPro" id="IPR011049">
    <property type="entry name" value="Serralysin-like_metalloprot_C"/>
</dbReference>
<reference evidence="8 9" key="1">
    <citation type="submission" date="2019-06" db="EMBL/GenBank/DDBJ databases">
        <title>Enrichment of Autotrophic Halophilic Microorganisms from Red Sea Brine Pool Using Microbial Electrosynthesis System.</title>
        <authorList>
            <person name="Alqahtani M.F."/>
            <person name="Bajracharya S."/>
            <person name="Katuri K.P."/>
            <person name="Ali M."/>
            <person name="Saikaly P.E."/>
        </authorList>
    </citation>
    <scope>NUCLEOTIDE SEQUENCE [LARGE SCALE GENOMIC DNA]</scope>
    <source>
        <strain evidence="8">MES6</strain>
    </source>
</reference>
<dbReference type="PROSITE" id="PS51820">
    <property type="entry name" value="PA14"/>
    <property type="match status" value="1"/>
</dbReference>
<dbReference type="Gene3D" id="2.150.10.10">
    <property type="entry name" value="Serralysin-like metalloprotease, C-terminal"/>
    <property type="match status" value="2"/>
</dbReference>
<dbReference type="GO" id="GO:0090729">
    <property type="term" value="F:toxin activity"/>
    <property type="evidence" value="ECO:0007669"/>
    <property type="project" value="UniProtKB-KW"/>
</dbReference>
<feature type="region of interest" description="Disordered" evidence="6">
    <location>
        <begin position="169"/>
        <end position="205"/>
    </location>
</feature>
<organism evidence="8 9">
    <name type="scientific">Sediminimonas qiaohouensis</name>
    <dbReference type="NCBI Taxonomy" id="552061"/>
    <lineage>
        <taxon>Bacteria</taxon>
        <taxon>Pseudomonadati</taxon>
        <taxon>Pseudomonadota</taxon>
        <taxon>Alphaproteobacteria</taxon>
        <taxon>Rhodobacterales</taxon>
        <taxon>Roseobacteraceae</taxon>
        <taxon>Sediminimonas</taxon>
    </lineage>
</organism>
<dbReference type="PRINTS" id="PR00313">
    <property type="entry name" value="CABNDNGRPT"/>
</dbReference>
<accession>A0A7C9L9L4</accession>
<gene>
    <name evidence="8" type="ORF">FH759_01505</name>
</gene>
<dbReference type="AlphaFoldDB" id="A0A7C9L9L4"/>
<comment type="subcellular location">
    <subcellularLocation>
        <location evidence="1">Membrane</location>
    </subcellularLocation>
</comment>
<proteinExistence type="predicted"/>
<dbReference type="GO" id="GO:0005576">
    <property type="term" value="C:extracellular region"/>
    <property type="evidence" value="ECO:0007669"/>
    <property type="project" value="InterPro"/>
</dbReference>
<dbReference type="PRINTS" id="PR01488">
    <property type="entry name" value="RTXTOXINA"/>
</dbReference>
<dbReference type="CDD" id="cd00081">
    <property type="entry name" value="Hint"/>
    <property type="match status" value="1"/>
</dbReference>
<evidence type="ECO:0000313" key="8">
    <source>
        <dbReference type="EMBL" id="MTJ03357.1"/>
    </source>
</evidence>
<evidence type="ECO:0000256" key="2">
    <source>
        <dbReference type="ARBA" id="ARBA00022656"/>
    </source>
</evidence>
<dbReference type="InterPro" id="IPR003995">
    <property type="entry name" value="RTX_toxin_determinant-A"/>
</dbReference>
<dbReference type="Pfam" id="PF13403">
    <property type="entry name" value="Hint_2"/>
    <property type="match status" value="1"/>
</dbReference>
<dbReference type="Gene3D" id="2.170.16.10">
    <property type="entry name" value="Hedgehog/Intein (Hint) domain"/>
    <property type="match status" value="1"/>
</dbReference>
<evidence type="ECO:0000313" key="9">
    <source>
        <dbReference type="Proteomes" id="UP000483078"/>
    </source>
</evidence>
<name>A0A7C9L9L4_9RHOB</name>
<dbReference type="PROSITE" id="PS50817">
    <property type="entry name" value="INTEIN_N_TER"/>
    <property type="match status" value="1"/>
</dbReference>
<dbReference type="Pfam" id="PF00353">
    <property type="entry name" value="HemolysinCabind"/>
    <property type="match status" value="2"/>
</dbReference>
<dbReference type="InterPro" id="IPR028992">
    <property type="entry name" value="Hedgehog/Intein_dom"/>
</dbReference>
<keyword evidence="4" id="KW-0843">Virulence</keyword>
<dbReference type="GO" id="GO:0005509">
    <property type="term" value="F:calcium ion binding"/>
    <property type="evidence" value="ECO:0007669"/>
    <property type="project" value="InterPro"/>
</dbReference>
<dbReference type="SUPFAM" id="SSF51120">
    <property type="entry name" value="beta-Roll"/>
    <property type="match status" value="2"/>
</dbReference>
<feature type="region of interest" description="Disordered" evidence="6">
    <location>
        <begin position="323"/>
        <end position="342"/>
    </location>
</feature>
<sequence length="907" mass="94256">MPTFSGLQFYDIDPRGVFSTSTGGTATYTGPADAEGTLTIYDGGSGADGQILTDDNRGEWNTTADVSVNGNTSIGSDADAELGWTLRDTVTGETFNVVQLDIEDGDARGNYLLSEQPLVVGRTYETLNYDTMPELGDGTAFSYDNFVSADDMSDGVVEGTAGDDLIDTNYTGDPDGDVVDGGDAPGSGPSAQSLNWSAAGSDGTDVSGGFTQDTGGIDVTVSFDGSPTTDRIELDTNQTQYTGSGEPFDTSSSLYLYGTHAGADSATTTLDFSASAGSSYADQVENVQFRVNDIDQGGWQDIVTVRAYDADGNSVPVDVDLTGNSTDSVSGDTVTAGGGGDSASDADGSALFTITGPVSRVEIEYDNGDTSGQGLNITDVHFDAIAPGADDDQIEAGDGNDTVLAGLGDDTILGQGGSDSILGGEGNDTLYGDAAAPTGNWEYSFYEHDFSSADGQAFDIENGTLADQGYTDDFDVEALAQSARDSGANPEDFGVIYSSTLTTVDGGTYRFDTTSDDGSTLQIFDSGGNPVTFTNQDGSTGSFMDNDQHQAPTTRWGEVDLDPNETYTIEIRYWENGGGQVLSSNITTPDGTTTDLLSSPLISGPAEGPGGDDTLIGGAGDDVLYGGGGDDLLSVGSGDTADGGGGDDTFTIDGGALTGGGTITIDGGEEDETLGDTLDFGGYAGFGSVNYTNTDPGQGGMTGSTTLNDGTVVNFTNIENVIICFTSGTRILTPQGQRRVEDLRPGDAVVTRDNGVQTLRWSGCSRVAGHGTFAPIRIGAGALDNSRELLVSPQHRMLHRSASANLYFDSPEVLIPAKHLINGTTIVQQELSEVDYIHLLFDRHEIILAEDCPSESFHPGHVGLGAVTDAAREELFALFPDLRSSPDSYGDTARMCLRAYESRLLAA</sequence>
<evidence type="ECO:0000256" key="1">
    <source>
        <dbReference type="ARBA" id="ARBA00004370"/>
    </source>
</evidence>
<dbReference type="EMBL" id="VENJ01000002">
    <property type="protein sequence ID" value="MTJ03357.1"/>
    <property type="molecule type" value="Genomic_DNA"/>
</dbReference>
<comment type="caution">
    <text evidence="8">The sequence shown here is derived from an EMBL/GenBank/DDBJ whole genome shotgun (WGS) entry which is preliminary data.</text>
</comment>
<evidence type="ECO:0000256" key="3">
    <source>
        <dbReference type="ARBA" id="ARBA00022737"/>
    </source>
</evidence>
<dbReference type="InterPro" id="IPR037524">
    <property type="entry name" value="PA14/GLEYA"/>
</dbReference>
<keyword evidence="2" id="KW-0800">Toxin</keyword>
<dbReference type="InterPro" id="IPR036844">
    <property type="entry name" value="Hint_dom_sf"/>
</dbReference>
<dbReference type="InterPro" id="IPR006141">
    <property type="entry name" value="Intein_N"/>
</dbReference>
<keyword evidence="5" id="KW-0472">Membrane</keyword>